<dbReference type="RefSeq" id="WP_131912457.1">
    <property type="nucleotide sequence ID" value="NZ_OU594967.1"/>
</dbReference>
<accession>A0A4R1K1Q0</accession>
<dbReference type="InterPro" id="IPR001633">
    <property type="entry name" value="EAL_dom"/>
</dbReference>
<dbReference type="PANTHER" id="PTHR33121">
    <property type="entry name" value="CYCLIC DI-GMP PHOSPHODIESTERASE PDEF"/>
    <property type="match status" value="1"/>
</dbReference>
<name>A0A4R1K1Q0_9GAMM</name>
<dbReference type="InterPro" id="IPR035919">
    <property type="entry name" value="EAL_sf"/>
</dbReference>
<dbReference type="OrthoDB" id="9816034at2"/>
<dbReference type="Proteomes" id="UP000295565">
    <property type="component" value="Unassembled WGS sequence"/>
</dbReference>
<dbReference type="PANTHER" id="PTHR33121:SF79">
    <property type="entry name" value="CYCLIC DI-GMP PHOSPHODIESTERASE PDED-RELATED"/>
    <property type="match status" value="1"/>
</dbReference>
<proteinExistence type="predicted"/>
<keyword evidence="1" id="KW-0472">Membrane</keyword>
<evidence type="ECO:0000313" key="4">
    <source>
        <dbReference type="Proteomes" id="UP000295565"/>
    </source>
</evidence>
<protein>
    <submittedName>
        <fullName evidence="3">EAL domain-containing protein (Putative c-di-GMP-specific phosphodiesterase class I)</fullName>
    </submittedName>
</protein>
<gene>
    <name evidence="3" type="ORF">EV690_1630</name>
</gene>
<dbReference type="PROSITE" id="PS50883">
    <property type="entry name" value="EAL"/>
    <property type="match status" value="1"/>
</dbReference>
<dbReference type="SUPFAM" id="SSF141868">
    <property type="entry name" value="EAL domain-like"/>
    <property type="match status" value="1"/>
</dbReference>
<organism evidence="3 4">
    <name type="scientific">Celerinatantimonas diazotrophica</name>
    <dbReference type="NCBI Taxonomy" id="412034"/>
    <lineage>
        <taxon>Bacteria</taxon>
        <taxon>Pseudomonadati</taxon>
        <taxon>Pseudomonadota</taxon>
        <taxon>Gammaproteobacteria</taxon>
        <taxon>Celerinatantimonadaceae</taxon>
        <taxon>Celerinatantimonas</taxon>
    </lineage>
</organism>
<dbReference type="EMBL" id="SMGD01000012">
    <property type="protein sequence ID" value="TCK57928.1"/>
    <property type="molecule type" value="Genomic_DNA"/>
</dbReference>
<evidence type="ECO:0000259" key="2">
    <source>
        <dbReference type="PROSITE" id="PS50883"/>
    </source>
</evidence>
<dbReference type="InterPro" id="IPR050706">
    <property type="entry name" value="Cyclic-di-GMP_PDE-like"/>
</dbReference>
<dbReference type="SMART" id="SM00052">
    <property type="entry name" value="EAL"/>
    <property type="match status" value="1"/>
</dbReference>
<evidence type="ECO:0000256" key="1">
    <source>
        <dbReference type="SAM" id="Phobius"/>
    </source>
</evidence>
<dbReference type="GO" id="GO:0071111">
    <property type="term" value="F:cyclic-guanylate-specific phosphodiesterase activity"/>
    <property type="evidence" value="ECO:0007669"/>
    <property type="project" value="InterPro"/>
</dbReference>
<dbReference type="Gene3D" id="3.20.20.450">
    <property type="entry name" value="EAL domain"/>
    <property type="match status" value="1"/>
</dbReference>
<evidence type="ECO:0000313" key="3">
    <source>
        <dbReference type="EMBL" id="TCK57928.1"/>
    </source>
</evidence>
<feature type="domain" description="EAL" evidence="2">
    <location>
        <begin position="374"/>
        <end position="626"/>
    </location>
</feature>
<feature type="transmembrane region" description="Helical" evidence="1">
    <location>
        <begin position="179"/>
        <end position="200"/>
    </location>
</feature>
<dbReference type="Gene3D" id="3.30.70.270">
    <property type="match status" value="1"/>
</dbReference>
<sequence length="630" mass="74244">MGISKWFRNSQLFNFGILIIITGFLLVSFVAAFKVYQTSKMIERQPHSAVWGLVQLQEEHRRFINTLQLYKYKGVSKQQLLFRYNILWSRFPVLLDGDESNYLRQINGANALIRDMFSEVQRIEPILEGLPRNDIEIPKILHWLENFSGPVNVLVNREFHRIQESRRVLQTQLQSQQNFLAGALAGLFFCFALLVLVILIQRHRYRWLKQHDSLSQLLNRRALHSRLQHYLDEDTRVVLVGISFEKLSVWMSRLNINPLSVISERLKATVEQSLGNAVLEFARFSENEFALVLDAQHFSSELIDQFYQQLRLTLILAEQSCQLRSKLVLVENIHQLHRADDGLLRLTLAFEQARNNHESIYYYRHELLTREQRWIDLCEQFQEAISNRHLQLLYQPILRVNHKMPVALQMRLRWIHPQYGRIEHEELLKLAEQTELCQLLKEHWLALALAQHRYWSSIGHERLMLLFALPVDWLDEPFIQLLVYKLNELQIPVAQFMLACQQGDLYVGTRQFYLLKKLHQAGVRVLVDDNVIHGVSWQQLLRSRYEFVRLTVPLSAELTQPQRIMQLDALANFMKELKLTVIFEGVSNREQLYQIETAFPQAYVCGAVFAPFMDTEQTELYLKELLNPAY</sequence>
<dbReference type="Pfam" id="PF00563">
    <property type="entry name" value="EAL"/>
    <property type="match status" value="1"/>
</dbReference>
<reference evidence="3 4" key="1">
    <citation type="submission" date="2019-03" db="EMBL/GenBank/DDBJ databases">
        <title>Genomic Encyclopedia of Type Strains, Phase IV (KMG-IV): sequencing the most valuable type-strain genomes for metagenomic binning, comparative biology and taxonomic classification.</title>
        <authorList>
            <person name="Goeker M."/>
        </authorList>
    </citation>
    <scope>NUCLEOTIDE SEQUENCE [LARGE SCALE GENOMIC DNA]</scope>
    <source>
        <strain evidence="3 4">DSM 18577</strain>
    </source>
</reference>
<dbReference type="AlphaFoldDB" id="A0A4R1K1Q0"/>
<keyword evidence="1" id="KW-0812">Transmembrane</keyword>
<comment type="caution">
    <text evidence="3">The sequence shown here is derived from an EMBL/GenBank/DDBJ whole genome shotgun (WGS) entry which is preliminary data.</text>
</comment>
<keyword evidence="1" id="KW-1133">Transmembrane helix</keyword>
<feature type="transmembrane region" description="Helical" evidence="1">
    <location>
        <begin position="12"/>
        <end position="36"/>
    </location>
</feature>
<keyword evidence="4" id="KW-1185">Reference proteome</keyword>
<dbReference type="InterPro" id="IPR043128">
    <property type="entry name" value="Rev_trsase/Diguanyl_cyclase"/>
</dbReference>